<dbReference type="PROSITE" id="PS51186">
    <property type="entry name" value="GNAT"/>
    <property type="match status" value="1"/>
</dbReference>
<evidence type="ECO:0000313" key="2">
    <source>
        <dbReference type="EMBL" id="KYF62004.1"/>
    </source>
</evidence>
<evidence type="ECO:0000259" key="1">
    <source>
        <dbReference type="PROSITE" id="PS51186"/>
    </source>
</evidence>
<dbReference type="CDD" id="cd04301">
    <property type="entry name" value="NAT_SF"/>
    <property type="match status" value="1"/>
</dbReference>
<sequence>MGDDDAERRMSAIHAVLVAEGAIEPLAMDDAEARLWTDCELASLVEGRFSERVDPAARGAELRATWEVRATRDGVQLGAPHAGARYVVPYWLTQEGCRVGTIALSTGALGGAQLEVSSLYVLPAHRGRGVAGAALRRADGVARAHGAPGLRVLTPWTWQRAVRFYLGLRMWVAGWAHALEFTWRRGLPAHDIEIGDSEATFGVVVDGRKEHLIRASRDGDRLGWVESPRMEAYRGERPDVARLGPGTFAVALAARGFPLLRAPIRSEDRRRARRGAPCAGEPEGLARAIELFEAVDNSFGFDVRAPRIPGVLYRAYDDID</sequence>
<dbReference type="EMBL" id="JEMA01001133">
    <property type="protein sequence ID" value="KYF62004.1"/>
    <property type="molecule type" value="Genomic_DNA"/>
</dbReference>
<dbReference type="SUPFAM" id="SSF55729">
    <property type="entry name" value="Acyl-CoA N-acyltransferases (Nat)"/>
    <property type="match status" value="1"/>
</dbReference>
<dbReference type="Proteomes" id="UP000075260">
    <property type="component" value="Unassembled WGS sequence"/>
</dbReference>
<reference evidence="2 3" key="1">
    <citation type="submission" date="2014-02" db="EMBL/GenBank/DDBJ databases">
        <title>The small core and large imbalanced accessory genome model reveals a collaborative survival strategy of Sorangium cellulosum strains in nature.</title>
        <authorList>
            <person name="Han K."/>
            <person name="Peng R."/>
            <person name="Blom J."/>
            <person name="Li Y.-Z."/>
        </authorList>
    </citation>
    <scope>NUCLEOTIDE SEQUENCE [LARGE SCALE GENOMIC DNA]</scope>
    <source>
        <strain evidence="2 3">So0008-312</strain>
    </source>
</reference>
<comment type="caution">
    <text evidence="2">The sequence shown here is derived from an EMBL/GenBank/DDBJ whole genome shotgun (WGS) entry which is preliminary data.</text>
</comment>
<dbReference type="InterPro" id="IPR000182">
    <property type="entry name" value="GNAT_dom"/>
</dbReference>
<dbReference type="InterPro" id="IPR016181">
    <property type="entry name" value="Acyl_CoA_acyltransferase"/>
</dbReference>
<dbReference type="GO" id="GO:0016747">
    <property type="term" value="F:acyltransferase activity, transferring groups other than amino-acyl groups"/>
    <property type="evidence" value="ECO:0007669"/>
    <property type="project" value="InterPro"/>
</dbReference>
<evidence type="ECO:0000313" key="3">
    <source>
        <dbReference type="Proteomes" id="UP000075260"/>
    </source>
</evidence>
<dbReference type="AlphaFoldDB" id="A0A150Q210"/>
<organism evidence="2 3">
    <name type="scientific">Sorangium cellulosum</name>
    <name type="common">Polyangium cellulosum</name>
    <dbReference type="NCBI Taxonomy" id="56"/>
    <lineage>
        <taxon>Bacteria</taxon>
        <taxon>Pseudomonadati</taxon>
        <taxon>Myxococcota</taxon>
        <taxon>Polyangia</taxon>
        <taxon>Polyangiales</taxon>
        <taxon>Polyangiaceae</taxon>
        <taxon>Sorangium</taxon>
    </lineage>
</organism>
<proteinExistence type="predicted"/>
<feature type="domain" description="N-acetyltransferase" evidence="1">
    <location>
        <begin position="31"/>
        <end position="188"/>
    </location>
</feature>
<dbReference type="Gene3D" id="3.40.630.30">
    <property type="match status" value="1"/>
</dbReference>
<dbReference type="Pfam" id="PF00583">
    <property type="entry name" value="Acetyltransf_1"/>
    <property type="match status" value="1"/>
</dbReference>
<protein>
    <recommendedName>
        <fullName evidence="1">N-acetyltransferase domain-containing protein</fullName>
    </recommendedName>
</protein>
<gene>
    <name evidence="2" type="ORF">BE15_37080</name>
</gene>
<accession>A0A150Q210</accession>
<name>A0A150Q210_SORCE</name>